<feature type="compositionally biased region" description="Acidic residues" evidence="1">
    <location>
        <begin position="40"/>
        <end position="51"/>
    </location>
</feature>
<dbReference type="Proteomes" id="UP000460718">
    <property type="component" value="Unassembled WGS sequence"/>
</dbReference>
<reference evidence="8 9" key="1">
    <citation type="submission" date="2018-09" db="EMBL/GenBank/DDBJ databases">
        <title>Genomic investigation of the strawberry pathogen Phytophthora fragariae indicates pathogenicity is determined by transcriptional variation in three key races.</title>
        <authorList>
            <person name="Adams T.M."/>
            <person name="Armitage A.D."/>
            <person name="Sobczyk M.K."/>
            <person name="Bates H.J."/>
            <person name="Dunwell J.M."/>
            <person name="Nellist C.F."/>
            <person name="Harrison R.J."/>
        </authorList>
    </citation>
    <scope>NUCLEOTIDE SEQUENCE [LARGE SCALE GENOMIC DNA]</scope>
    <source>
        <strain evidence="5 6">NOV-27</strain>
        <strain evidence="4 7">NOV-5</strain>
        <strain evidence="3 9">ONT-3</strain>
        <strain evidence="2 8">SCRP245</strain>
    </source>
</reference>
<dbReference type="Proteomes" id="UP000433483">
    <property type="component" value="Unassembled WGS sequence"/>
</dbReference>
<evidence type="ECO:0000313" key="9">
    <source>
        <dbReference type="Proteomes" id="UP000488956"/>
    </source>
</evidence>
<dbReference type="Proteomes" id="UP000440732">
    <property type="component" value="Unassembled WGS sequence"/>
</dbReference>
<evidence type="ECO:0000313" key="5">
    <source>
        <dbReference type="EMBL" id="KAE9184748.1"/>
    </source>
</evidence>
<protein>
    <submittedName>
        <fullName evidence="2">Uncharacterized protein</fullName>
    </submittedName>
</protein>
<dbReference type="EMBL" id="QXFX01001817">
    <property type="protein sequence ID" value="KAE9084345.1"/>
    <property type="molecule type" value="Genomic_DNA"/>
</dbReference>
<feature type="region of interest" description="Disordered" evidence="1">
    <location>
        <begin position="1"/>
        <end position="56"/>
    </location>
</feature>
<gene>
    <name evidence="5" type="ORF">PF005_g21552</name>
    <name evidence="4" type="ORF">PF006_g20490</name>
    <name evidence="3" type="ORF">PF010_g20866</name>
    <name evidence="2" type="ORF">PF011_g20191</name>
</gene>
<evidence type="ECO:0000256" key="1">
    <source>
        <dbReference type="SAM" id="MobiDB-lite"/>
    </source>
</evidence>
<dbReference type="EMBL" id="QXFW01001779">
    <property type="protein sequence ID" value="KAE8985933.1"/>
    <property type="molecule type" value="Genomic_DNA"/>
</dbReference>
<evidence type="ECO:0000313" key="8">
    <source>
        <dbReference type="Proteomes" id="UP000460718"/>
    </source>
</evidence>
<comment type="caution">
    <text evidence="2">The sequence shown here is derived from an EMBL/GenBank/DDBJ whole genome shotgun (WGS) entry which is preliminary data.</text>
</comment>
<evidence type="ECO:0000313" key="7">
    <source>
        <dbReference type="Proteomes" id="UP000440732"/>
    </source>
</evidence>
<dbReference type="EMBL" id="QXGB01001846">
    <property type="protein sequence ID" value="KAE9184748.1"/>
    <property type="molecule type" value="Genomic_DNA"/>
</dbReference>
<accession>A0A6A3J3F5</accession>
<proteinExistence type="predicted"/>
<dbReference type="EMBL" id="QXGA01001790">
    <property type="protein sequence ID" value="KAE9110263.1"/>
    <property type="molecule type" value="Genomic_DNA"/>
</dbReference>
<dbReference type="AlphaFoldDB" id="A0A6A3J3F5"/>
<keyword evidence="6" id="KW-1185">Reference proteome</keyword>
<organism evidence="2 8">
    <name type="scientific">Phytophthora fragariae</name>
    <dbReference type="NCBI Taxonomy" id="53985"/>
    <lineage>
        <taxon>Eukaryota</taxon>
        <taxon>Sar</taxon>
        <taxon>Stramenopiles</taxon>
        <taxon>Oomycota</taxon>
        <taxon>Peronosporomycetes</taxon>
        <taxon>Peronosporales</taxon>
        <taxon>Peronosporaceae</taxon>
        <taxon>Phytophthora</taxon>
    </lineage>
</organism>
<evidence type="ECO:0000313" key="3">
    <source>
        <dbReference type="EMBL" id="KAE9084345.1"/>
    </source>
</evidence>
<evidence type="ECO:0000313" key="6">
    <source>
        <dbReference type="Proteomes" id="UP000433483"/>
    </source>
</evidence>
<evidence type="ECO:0000313" key="4">
    <source>
        <dbReference type="EMBL" id="KAE9110263.1"/>
    </source>
</evidence>
<evidence type="ECO:0000313" key="2">
    <source>
        <dbReference type="EMBL" id="KAE8985933.1"/>
    </source>
</evidence>
<sequence>MDPPSRPDVEPGVSEGSRPTMNGVCLPEGRSGPTVSPSDPSEDGPGPDDENTVGSEFMWTPNESSIEILERLYVSVATVLSADADNDQTEEYSTADIPRTRSIWKTTLTN</sequence>
<dbReference type="Proteomes" id="UP000488956">
    <property type="component" value="Unassembled WGS sequence"/>
</dbReference>
<name>A0A6A3J3F5_9STRA</name>